<sequence length="125" mass="14503">MHYRRRPKGILSEEHRCPPVPPGPFHCDQVHFERVTRQHYGFGPVRREIVEAALNEFASSAAILEQHLASRNWLVRYEVTYADFRVACVLPFAELAGLPLADFSRVEAWHARLMEIPSIRRARRA</sequence>
<dbReference type="GO" id="GO:0016740">
    <property type="term" value="F:transferase activity"/>
    <property type="evidence" value="ECO:0007669"/>
    <property type="project" value="UniProtKB-KW"/>
</dbReference>
<dbReference type="Proteomes" id="UP000325273">
    <property type="component" value="Unassembled WGS sequence"/>
</dbReference>
<proteinExistence type="predicted"/>
<evidence type="ECO:0000313" key="3">
    <source>
        <dbReference type="Proteomes" id="UP000325273"/>
    </source>
</evidence>
<dbReference type="SUPFAM" id="SSF47616">
    <property type="entry name" value="GST C-terminal domain-like"/>
    <property type="match status" value="1"/>
</dbReference>
<dbReference type="EMBL" id="VTUZ01000035">
    <property type="protein sequence ID" value="KAA1003473.1"/>
    <property type="molecule type" value="Genomic_DNA"/>
</dbReference>
<evidence type="ECO:0000313" key="2">
    <source>
        <dbReference type="EMBL" id="KAA1003473.1"/>
    </source>
</evidence>
<accession>A0A5B0GJA1</accession>
<protein>
    <submittedName>
        <fullName evidence="2">Glutathione S-transferase family protein</fullName>
    </submittedName>
</protein>
<keyword evidence="2" id="KW-0808">Transferase</keyword>
<dbReference type="InterPro" id="IPR010987">
    <property type="entry name" value="Glutathione-S-Trfase_C-like"/>
</dbReference>
<keyword evidence="3" id="KW-1185">Reference proteome</keyword>
<dbReference type="PROSITE" id="PS50405">
    <property type="entry name" value="GST_CTER"/>
    <property type="match status" value="1"/>
</dbReference>
<organism evidence="2 3">
    <name type="scientific">Paraburkholderia panacisoli</name>
    <dbReference type="NCBI Taxonomy" id="2603818"/>
    <lineage>
        <taxon>Bacteria</taxon>
        <taxon>Pseudomonadati</taxon>
        <taxon>Pseudomonadota</taxon>
        <taxon>Betaproteobacteria</taxon>
        <taxon>Burkholderiales</taxon>
        <taxon>Burkholderiaceae</taxon>
        <taxon>Paraburkholderia</taxon>
    </lineage>
</organism>
<evidence type="ECO:0000259" key="1">
    <source>
        <dbReference type="PROSITE" id="PS50405"/>
    </source>
</evidence>
<gene>
    <name evidence="2" type="ORF">FVF58_36060</name>
</gene>
<dbReference type="PANTHER" id="PTHR44051:SF8">
    <property type="entry name" value="GLUTATHIONE S-TRANSFERASE GSTA"/>
    <property type="match status" value="1"/>
</dbReference>
<dbReference type="InterPro" id="IPR036282">
    <property type="entry name" value="Glutathione-S-Trfase_C_sf"/>
</dbReference>
<reference evidence="2 3" key="1">
    <citation type="submission" date="2019-08" db="EMBL/GenBank/DDBJ databases">
        <title>Paraburkholderia sp. DCY113.</title>
        <authorList>
            <person name="Kang J."/>
        </authorList>
    </citation>
    <scope>NUCLEOTIDE SEQUENCE [LARGE SCALE GENOMIC DNA]</scope>
    <source>
        <strain evidence="2 3">DCY113</strain>
    </source>
</reference>
<comment type="caution">
    <text evidence="2">The sequence shown here is derived from an EMBL/GenBank/DDBJ whole genome shotgun (WGS) entry which is preliminary data.</text>
</comment>
<dbReference type="PANTHER" id="PTHR44051">
    <property type="entry name" value="GLUTATHIONE S-TRANSFERASE-RELATED"/>
    <property type="match status" value="1"/>
</dbReference>
<dbReference type="Gene3D" id="1.20.1050.10">
    <property type="match status" value="1"/>
</dbReference>
<name>A0A5B0GJA1_9BURK</name>
<feature type="domain" description="GST C-terminal" evidence="1">
    <location>
        <begin position="1"/>
        <end position="125"/>
    </location>
</feature>
<dbReference type="Pfam" id="PF13410">
    <property type="entry name" value="GST_C_2"/>
    <property type="match status" value="1"/>
</dbReference>
<dbReference type="AlphaFoldDB" id="A0A5B0GJA1"/>